<dbReference type="PRINTS" id="PR00463">
    <property type="entry name" value="EP450I"/>
</dbReference>
<gene>
    <name evidence="16" type="primary">cyp1a1_0</name>
    <name evidence="16" type="ORF">N1851_011302</name>
</gene>
<keyword evidence="6 12" id="KW-0560">Oxidoreductase</keyword>
<dbReference type="SUPFAM" id="SSF48264">
    <property type="entry name" value="Cytochrome P450"/>
    <property type="match status" value="1"/>
</dbReference>
<feature type="compositionally biased region" description="Basic and acidic residues" evidence="14">
    <location>
        <begin position="55"/>
        <end position="66"/>
    </location>
</feature>
<keyword evidence="9 15" id="KW-0472">Membrane</keyword>
<evidence type="ECO:0000256" key="6">
    <source>
        <dbReference type="ARBA" id="ARBA00023002"/>
    </source>
</evidence>
<comment type="subcellular location">
    <subcellularLocation>
        <location evidence="2">Endomembrane system</location>
    </subcellularLocation>
    <subcellularLocation>
        <location evidence="13">Endoplasmic reticulum membrane</location>
        <topology evidence="13">Peripheral membrane protein</topology>
    </subcellularLocation>
    <subcellularLocation>
        <location evidence="13">Microsome membrane</location>
        <topology evidence="13">Peripheral membrane protein</topology>
    </subcellularLocation>
</comment>
<dbReference type="GO" id="GO:0042448">
    <property type="term" value="P:progesterone metabolic process"/>
    <property type="evidence" value="ECO:0007669"/>
    <property type="project" value="TreeGrafter"/>
</dbReference>
<evidence type="ECO:0000313" key="16">
    <source>
        <dbReference type="EMBL" id="KAK0148374.1"/>
    </source>
</evidence>
<comment type="function">
    <text evidence="13">Cytochromes P450 are a group of heme-thiolate monooxygenases. They oxidize a variety of structurally unrelated compounds, including steroids, fatty acids, and xenobiotics.</text>
</comment>
<evidence type="ECO:0000256" key="9">
    <source>
        <dbReference type="ARBA" id="ARBA00023136"/>
    </source>
</evidence>
<dbReference type="GO" id="GO:0042446">
    <property type="term" value="P:hormone biosynthetic process"/>
    <property type="evidence" value="ECO:0007669"/>
    <property type="project" value="TreeGrafter"/>
</dbReference>
<protein>
    <recommendedName>
        <fullName evidence="13">Cytochrome P450 1A</fullName>
        <ecNumber evidence="13">1.14.14.1</ecNumber>
    </recommendedName>
</protein>
<dbReference type="Gene3D" id="1.10.630.10">
    <property type="entry name" value="Cytochrome P450"/>
    <property type="match status" value="1"/>
</dbReference>
<evidence type="ECO:0000256" key="13">
    <source>
        <dbReference type="RuleBase" id="RU368045"/>
    </source>
</evidence>
<dbReference type="Proteomes" id="UP001174136">
    <property type="component" value="Unassembled WGS sequence"/>
</dbReference>
<keyword evidence="15" id="KW-0812">Transmembrane</keyword>
<evidence type="ECO:0000256" key="1">
    <source>
        <dbReference type="ARBA" id="ARBA00001971"/>
    </source>
</evidence>
<keyword evidence="13" id="KW-0492">Microsome</keyword>
<name>A0AA47MYE9_MERPO</name>
<dbReference type="PROSITE" id="PS00086">
    <property type="entry name" value="CYTOCHROME_P450"/>
    <property type="match status" value="1"/>
</dbReference>
<dbReference type="PRINTS" id="PR01683">
    <property type="entry name" value="EP450ICYP1A"/>
</dbReference>
<dbReference type="FunFam" id="1.10.630.10:FF:000002">
    <property type="entry name" value="Cytochrome P450 1A1"/>
    <property type="match status" value="1"/>
</dbReference>
<keyword evidence="4 11" id="KW-0349">Heme</keyword>
<evidence type="ECO:0000256" key="15">
    <source>
        <dbReference type="SAM" id="Phobius"/>
    </source>
</evidence>
<dbReference type="PRINTS" id="PR00385">
    <property type="entry name" value="P450"/>
</dbReference>
<organism evidence="16 17">
    <name type="scientific">Merluccius polli</name>
    <name type="common">Benguela hake</name>
    <name type="synonym">Merluccius cadenati</name>
    <dbReference type="NCBI Taxonomy" id="89951"/>
    <lineage>
        <taxon>Eukaryota</taxon>
        <taxon>Metazoa</taxon>
        <taxon>Chordata</taxon>
        <taxon>Craniata</taxon>
        <taxon>Vertebrata</taxon>
        <taxon>Euteleostomi</taxon>
        <taxon>Actinopterygii</taxon>
        <taxon>Neopterygii</taxon>
        <taxon>Teleostei</taxon>
        <taxon>Neoteleostei</taxon>
        <taxon>Acanthomorphata</taxon>
        <taxon>Zeiogadaria</taxon>
        <taxon>Gadariae</taxon>
        <taxon>Gadiformes</taxon>
        <taxon>Gadoidei</taxon>
        <taxon>Merlucciidae</taxon>
        <taxon>Merluccius</taxon>
    </lineage>
</organism>
<evidence type="ECO:0000313" key="17">
    <source>
        <dbReference type="Proteomes" id="UP001174136"/>
    </source>
</evidence>
<dbReference type="EC" id="1.14.14.1" evidence="13"/>
<dbReference type="PANTHER" id="PTHR24289">
    <property type="entry name" value="STEROID 17-ALPHA-HYDROXYLASE/17,20 LYASE"/>
    <property type="match status" value="1"/>
</dbReference>
<dbReference type="InterPro" id="IPR008066">
    <property type="entry name" value="Cyt_P450_E_grp-I_CYP1"/>
</dbReference>
<reference evidence="16" key="1">
    <citation type="journal article" date="2023" name="Front. Mar. Sci.">
        <title>A new Merluccius polli reference genome to investigate the effects of global change in West African waters.</title>
        <authorList>
            <person name="Mateo J.L."/>
            <person name="Blanco-Fernandez C."/>
            <person name="Garcia-Vazquez E."/>
            <person name="Machado-Schiaffino G."/>
        </authorList>
    </citation>
    <scope>NUCLEOTIDE SEQUENCE</scope>
    <source>
        <strain evidence="16">C29</strain>
        <tissue evidence="16">Fin</tissue>
    </source>
</reference>
<comment type="cofactor">
    <cofactor evidence="1 11 13">
        <name>heme</name>
        <dbReference type="ChEBI" id="CHEBI:30413"/>
    </cofactor>
</comment>
<dbReference type="InterPro" id="IPR001128">
    <property type="entry name" value="Cyt_P450"/>
</dbReference>
<accession>A0AA47MYE9</accession>
<evidence type="ECO:0000256" key="10">
    <source>
        <dbReference type="ARBA" id="ARBA00047827"/>
    </source>
</evidence>
<comment type="caution">
    <text evidence="16">The sequence shown here is derived from an EMBL/GenBank/DDBJ whole genome shotgun (WGS) entry which is preliminary data.</text>
</comment>
<dbReference type="GO" id="GO:0004508">
    <property type="term" value="F:steroid 17-alpha-monooxygenase activity"/>
    <property type="evidence" value="ECO:0007669"/>
    <property type="project" value="TreeGrafter"/>
</dbReference>
<dbReference type="InterPro" id="IPR017972">
    <property type="entry name" value="Cyt_P450_CS"/>
</dbReference>
<evidence type="ECO:0000256" key="8">
    <source>
        <dbReference type="ARBA" id="ARBA00023033"/>
    </source>
</evidence>
<comment type="similarity">
    <text evidence="3 12">Belongs to the cytochrome P450 family.</text>
</comment>
<evidence type="ECO:0000256" key="14">
    <source>
        <dbReference type="SAM" id="MobiDB-lite"/>
    </source>
</evidence>
<dbReference type="GO" id="GO:0005789">
    <property type="term" value="C:endoplasmic reticulum membrane"/>
    <property type="evidence" value="ECO:0007669"/>
    <property type="project" value="UniProtKB-SubCell"/>
</dbReference>
<feature type="region of interest" description="Disordered" evidence="14">
    <location>
        <begin position="1"/>
        <end position="105"/>
    </location>
</feature>
<evidence type="ECO:0000256" key="4">
    <source>
        <dbReference type="ARBA" id="ARBA00022617"/>
    </source>
</evidence>
<keyword evidence="7 11" id="KW-0408">Iron</keyword>
<dbReference type="Pfam" id="PF00067">
    <property type="entry name" value="p450"/>
    <property type="match status" value="1"/>
</dbReference>
<feature type="transmembrane region" description="Helical" evidence="15">
    <location>
        <begin position="145"/>
        <end position="164"/>
    </location>
</feature>
<dbReference type="GO" id="GO:0005506">
    <property type="term" value="F:iron ion binding"/>
    <property type="evidence" value="ECO:0007669"/>
    <property type="project" value="UniProtKB-UniRule"/>
</dbReference>
<sequence length="658" mass="73490">MRVKRLGQERTQWSSGSKEPWRGLTGRGVGWLDFKRIGRREGERGRSENAPAKETGVKERERERAMVKKRSYGNYENGQNVQKGGTAGAEPIPDGPLPALGPGPASPAAPPIAYLSQCVHLISVLVFAVMRLTFGITPIEVLPCVGVSGVTVALCVLALLLVTLRGREAPRRRHRSQPPPPGPTPWPLVGNLLQMGNQIHLSFTRLRLQYGDVFQVRLGSLTIVVLSGYATIRQALVRQGQAFAGRPDLFTFSAVANGTSMTFSEKYGPAWTLHKKLCKHALRSLSRAEPRGSEATCLLEEHVCAEAAGLVEAMRELAAPPGAEGEEEGRVLDPASPLVTSVANVVCALCFGKRYDYNDEEFLNVVRINNEVLRIFAAGNLADFFPVFRYFPSPSLRKMVQHIRRMNGFMERNIDEHMVTFDKNYIRDITDALIAVCEERGEDQHGSMLSNTQIIHTVIDIFGAGFDTIIAGLQWSLLYLIKFPDTQERIHQEIDEHIGSARVPRFADKSKMPFTEAFLYEVFRHASYVPLTIPHCTTTNITLNGYFIPKDTCVFINQHQVNHDIDLWGDADAFRPERFLDRAGRLNKELTEKVLIFGMGKRRCLGDGFARLEMFVFLTTLLHGLHIQNVPGQELDLDAEFGLTMKPRPYVISISSRL</sequence>
<evidence type="ECO:0000256" key="11">
    <source>
        <dbReference type="PIRSR" id="PIRSR602401-1"/>
    </source>
</evidence>
<dbReference type="InterPro" id="IPR002401">
    <property type="entry name" value="Cyt_P450_E_grp-I"/>
</dbReference>
<feature type="binding site" description="axial binding residue" evidence="11">
    <location>
        <position position="604"/>
    </location>
    <ligand>
        <name>heme</name>
        <dbReference type="ChEBI" id="CHEBI:30413"/>
    </ligand>
    <ligandPart>
        <name>Fe</name>
        <dbReference type="ChEBI" id="CHEBI:18248"/>
    </ligandPart>
</feature>
<dbReference type="AlphaFoldDB" id="A0AA47MYE9"/>
<keyword evidence="17" id="KW-1185">Reference proteome</keyword>
<dbReference type="GO" id="GO:0020037">
    <property type="term" value="F:heme binding"/>
    <property type="evidence" value="ECO:0007669"/>
    <property type="project" value="UniProtKB-UniRule"/>
</dbReference>
<dbReference type="PANTHER" id="PTHR24289:SF22">
    <property type="entry name" value="CYTOCHROME P450 1A"/>
    <property type="match status" value="1"/>
</dbReference>
<keyword evidence="8 12" id="KW-0503">Monooxygenase</keyword>
<proteinExistence type="inferred from homology"/>
<dbReference type="EMBL" id="JAOPHQ010002035">
    <property type="protein sequence ID" value="KAK0148374.1"/>
    <property type="molecule type" value="Genomic_DNA"/>
</dbReference>
<evidence type="ECO:0000256" key="12">
    <source>
        <dbReference type="RuleBase" id="RU000461"/>
    </source>
</evidence>
<comment type="catalytic activity">
    <reaction evidence="10">
        <text>an organic molecule + reduced [NADPH--hemoprotein reductase] + O2 = an alcohol + oxidized [NADPH--hemoprotein reductase] + H2O + H(+)</text>
        <dbReference type="Rhea" id="RHEA:17149"/>
        <dbReference type="Rhea" id="RHEA-COMP:11964"/>
        <dbReference type="Rhea" id="RHEA-COMP:11965"/>
        <dbReference type="ChEBI" id="CHEBI:15377"/>
        <dbReference type="ChEBI" id="CHEBI:15378"/>
        <dbReference type="ChEBI" id="CHEBI:15379"/>
        <dbReference type="ChEBI" id="CHEBI:30879"/>
        <dbReference type="ChEBI" id="CHEBI:57618"/>
        <dbReference type="ChEBI" id="CHEBI:58210"/>
        <dbReference type="ChEBI" id="CHEBI:142491"/>
        <dbReference type="EC" id="1.14.14.1"/>
    </reaction>
</comment>
<feature type="compositionally biased region" description="Basic and acidic residues" evidence="14">
    <location>
        <begin position="33"/>
        <end position="47"/>
    </location>
</feature>
<keyword evidence="15" id="KW-1133">Transmembrane helix</keyword>
<evidence type="ECO:0000256" key="3">
    <source>
        <dbReference type="ARBA" id="ARBA00010617"/>
    </source>
</evidence>
<feature type="compositionally biased region" description="Pro residues" evidence="14">
    <location>
        <begin position="93"/>
        <end position="105"/>
    </location>
</feature>
<keyword evidence="5 11" id="KW-0479">Metal-binding</keyword>
<feature type="compositionally biased region" description="Polar residues" evidence="14">
    <location>
        <begin position="74"/>
        <end position="83"/>
    </location>
</feature>
<evidence type="ECO:0000256" key="2">
    <source>
        <dbReference type="ARBA" id="ARBA00004308"/>
    </source>
</evidence>
<dbReference type="InterPro" id="IPR036396">
    <property type="entry name" value="Cyt_P450_sf"/>
</dbReference>
<keyword evidence="13" id="KW-0256">Endoplasmic reticulum</keyword>
<evidence type="ECO:0000256" key="5">
    <source>
        <dbReference type="ARBA" id="ARBA00022723"/>
    </source>
</evidence>
<evidence type="ECO:0000256" key="7">
    <source>
        <dbReference type="ARBA" id="ARBA00023004"/>
    </source>
</evidence>